<dbReference type="Proteomes" id="UP000494201">
    <property type="component" value="Unassembled WGS sequence"/>
</dbReference>
<dbReference type="Proteomes" id="UP000755577">
    <property type="component" value="Unassembled WGS sequence"/>
</dbReference>
<sequence length="104" mass="11013">MPFDMNAHPCDAVSLDSFDSPIPEPAGGTSADRFDAGPGGRPAAKADGELARCEATLRQLGYVNIFSFATGEFLIVARNGERVRGSSLGDALQEMSNRLGLKVR</sequence>
<proteinExistence type="predicted"/>
<dbReference type="EMBL" id="CABVLY010000003">
    <property type="protein sequence ID" value="VVU48589.1"/>
    <property type="molecule type" value="Genomic_DNA"/>
</dbReference>
<evidence type="ECO:0000256" key="1">
    <source>
        <dbReference type="SAM" id="MobiDB-lite"/>
    </source>
</evidence>
<reference evidence="2 5" key="2">
    <citation type="submission" date="2021-02" db="EMBL/GenBank/DDBJ databases">
        <title>Draft genome of the type strains Burkholderia anthina DSM16086.</title>
        <authorList>
            <person name="Hertel R."/>
            <person name="Meissner J."/>
            <person name="Poehlein A."/>
            <person name="Daniel R."/>
            <person name="Commichau F.M."/>
        </authorList>
    </citation>
    <scope>NUCLEOTIDE SEQUENCE [LARGE SCALE GENOMIC DNA]</scope>
    <source>
        <strain evidence="2 5">DSM 16086</strain>
    </source>
</reference>
<feature type="region of interest" description="Disordered" evidence="1">
    <location>
        <begin position="14"/>
        <end position="46"/>
    </location>
</feature>
<evidence type="ECO:0000313" key="4">
    <source>
        <dbReference type="Proteomes" id="UP000494201"/>
    </source>
</evidence>
<accession>A0A6P2G5L8</accession>
<name>A0A6P2G5L8_9BURK</name>
<evidence type="ECO:0000313" key="5">
    <source>
        <dbReference type="Proteomes" id="UP000755577"/>
    </source>
</evidence>
<evidence type="ECO:0000313" key="3">
    <source>
        <dbReference type="EMBL" id="VVU48589.1"/>
    </source>
</evidence>
<dbReference type="RefSeq" id="WP_174925509.1">
    <property type="nucleotide sequence ID" value="NZ_CABVLY010000003.1"/>
</dbReference>
<evidence type="ECO:0000313" key="2">
    <source>
        <dbReference type="EMBL" id="MBM2766754.1"/>
    </source>
</evidence>
<reference evidence="3 4" key="1">
    <citation type="submission" date="2019-09" db="EMBL/GenBank/DDBJ databases">
        <authorList>
            <person name="Depoorter E."/>
        </authorList>
    </citation>
    <scope>NUCLEOTIDE SEQUENCE [LARGE SCALE GENOMIC DNA]</scope>
    <source>
        <strain evidence="3">LMG 20980</strain>
    </source>
</reference>
<dbReference type="AlphaFoldDB" id="A0A6P2G5L8"/>
<protein>
    <submittedName>
        <fullName evidence="3">Uncharacterized protein</fullName>
    </submittedName>
</protein>
<keyword evidence="5" id="KW-1185">Reference proteome</keyword>
<dbReference type="EMBL" id="JAFCIQ010000005">
    <property type="protein sequence ID" value="MBM2766754.1"/>
    <property type="molecule type" value="Genomic_DNA"/>
</dbReference>
<organism evidence="3 4">
    <name type="scientific">Burkholderia anthina</name>
    <dbReference type="NCBI Taxonomy" id="179879"/>
    <lineage>
        <taxon>Bacteria</taxon>
        <taxon>Pseudomonadati</taxon>
        <taxon>Pseudomonadota</taxon>
        <taxon>Betaproteobacteria</taxon>
        <taxon>Burkholderiales</taxon>
        <taxon>Burkholderiaceae</taxon>
        <taxon>Burkholderia</taxon>
        <taxon>Burkholderia cepacia complex</taxon>
    </lineage>
</organism>
<dbReference type="GeneID" id="56499318"/>
<gene>
    <name evidence="3" type="ORF">BAN20980_01288</name>
    <name evidence="2" type="ORF">JQK92_09990</name>
</gene>